<accession>A0AAE3JFQ9</accession>
<keyword evidence="14" id="KW-1185">Reference proteome</keyword>
<evidence type="ECO:0000256" key="1">
    <source>
        <dbReference type="ARBA" id="ARBA00022490"/>
    </source>
</evidence>
<dbReference type="Gene3D" id="1.10.40.50">
    <property type="entry name" value="Probable gtpase engc, domain 3"/>
    <property type="match status" value="1"/>
</dbReference>
<dbReference type="HAMAP" id="MF_01820">
    <property type="entry name" value="GTPase_RsgA"/>
    <property type="match status" value="1"/>
</dbReference>
<evidence type="ECO:0000259" key="12">
    <source>
        <dbReference type="PROSITE" id="PS51721"/>
    </source>
</evidence>
<evidence type="ECO:0000256" key="10">
    <source>
        <dbReference type="HAMAP-Rule" id="MF_01820"/>
    </source>
</evidence>
<dbReference type="Pfam" id="PF16745">
    <property type="entry name" value="RsgA_N"/>
    <property type="match status" value="1"/>
</dbReference>
<comment type="similarity">
    <text evidence="10">Belongs to the TRAFAC class YlqF/YawG GTPase family. RsgA subfamily.</text>
</comment>
<name>A0AAE3JFQ9_9FIRM</name>
<keyword evidence="5 10" id="KW-0547">Nucleotide-binding</keyword>
<evidence type="ECO:0000256" key="8">
    <source>
        <dbReference type="ARBA" id="ARBA00022884"/>
    </source>
</evidence>
<proteinExistence type="inferred from homology"/>
<dbReference type="Gene3D" id="3.40.50.300">
    <property type="entry name" value="P-loop containing nucleotide triphosphate hydrolases"/>
    <property type="match status" value="1"/>
</dbReference>
<comment type="function">
    <text evidence="10">One of several proteins that assist in the late maturation steps of the functional core of the 30S ribosomal subunit. Helps release RbfA from mature subunits. May play a role in the assembly of ribosomal proteins into the subunit. Circularly permuted GTPase that catalyzes slow GTP hydrolysis, GTPase activity is stimulated by the 30S ribosomal subunit.</text>
</comment>
<dbReference type="PROSITE" id="PS51721">
    <property type="entry name" value="G_CP"/>
    <property type="match status" value="1"/>
</dbReference>
<organism evidence="13 14">
    <name type="scientific">Hominifimenecus microfluidus</name>
    <dbReference type="NCBI Taxonomy" id="2885348"/>
    <lineage>
        <taxon>Bacteria</taxon>
        <taxon>Bacillati</taxon>
        <taxon>Bacillota</taxon>
        <taxon>Clostridia</taxon>
        <taxon>Lachnospirales</taxon>
        <taxon>Lachnospiraceae</taxon>
        <taxon>Hominifimenecus</taxon>
    </lineage>
</organism>
<feature type="domain" description="EngC GTPase" evidence="11">
    <location>
        <begin position="74"/>
        <end position="221"/>
    </location>
</feature>
<dbReference type="GO" id="GO:0042274">
    <property type="term" value="P:ribosomal small subunit biogenesis"/>
    <property type="evidence" value="ECO:0007669"/>
    <property type="project" value="UniProtKB-UniRule"/>
</dbReference>
<dbReference type="GO" id="GO:0005525">
    <property type="term" value="F:GTP binding"/>
    <property type="evidence" value="ECO:0007669"/>
    <property type="project" value="UniProtKB-UniRule"/>
</dbReference>
<dbReference type="RefSeq" id="WP_308453542.1">
    <property type="nucleotide sequence ID" value="NZ_JAJEQR010000020.1"/>
</dbReference>
<evidence type="ECO:0000256" key="5">
    <source>
        <dbReference type="ARBA" id="ARBA00022741"/>
    </source>
</evidence>
<evidence type="ECO:0000256" key="6">
    <source>
        <dbReference type="ARBA" id="ARBA00022801"/>
    </source>
</evidence>
<dbReference type="InterPro" id="IPR012340">
    <property type="entry name" value="NA-bd_OB-fold"/>
</dbReference>
<evidence type="ECO:0000256" key="2">
    <source>
        <dbReference type="ARBA" id="ARBA00022517"/>
    </source>
</evidence>
<dbReference type="GO" id="GO:0005737">
    <property type="term" value="C:cytoplasm"/>
    <property type="evidence" value="ECO:0007669"/>
    <property type="project" value="UniProtKB-SubCell"/>
</dbReference>
<dbReference type="InterPro" id="IPR010914">
    <property type="entry name" value="RsgA_GTPase_dom"/>
</dbReference>
<comment type="subunit">
    <text evidence="10">Monomer. Associates with 30S ribosomal subunit, binds 16S rRNA.</text>
</comment>
<keyword evidence="8 10" id="KW-0694">RNA-binding</keyword>
<dbReference type="GO" id="GO:0003924">
    <property type="term" value="F:GTPase activity"/>
    <property type="evidence" value="ECO:0007669"/>
    <property type="project" value="UniProtKB-UniRule"/>
</dbReference>
<dbReference type="SUPFAM" id="SSF52540">
    <property type="entry name" value="P-loop containing nucleoside triphosphate hydrolases"/>
    <property type="match status" value="1"/>
</dbReference>
<keyword evidence="1 10" id="KW-0963">Cytoplasm</keyword>
<dbReference type="Proteomes" id="UP001198182">
    <property type="component" value="Unassembled WGS sequence"/>
</dbReference>
<keyword evidence="6 10" id="KW-0378">Hydrolase</keyword>
<dbReference type="PANTHER" id="PTHR32120">
    <property type="entry name" value="SMALL RIBOSOMAL SUBUNIT BIOGENESIS GTPASE RSGA"/>
    <property type="match status" value="1"/>
</dbReference>
<keyword evidence="2 10" id="KW-0690">Ribosome biogenesis</keyword>
<feature type="binding site" evidence="10">
    <location>
        <begin position="114"/>
        <end position="117"/>
    </location>
    <ligand>
        <name>GTP</name>
        <dbReference type="ChEBI" id="CHEBI:37565"/>
    </ligand>
</feature>
<evidence type="ECO:0000256" key="4">
    <source>
        <dbReference type="ARBA" id="ARBA00022730"/>
    </source>
</evidence>
<dbReference type="InterPro" id="IPR027417">
    <property type="entry name" value="P-loop_NTPase"/>
</dbReference>
<evidence type="ECO:0000256" key="9">
    <source>
        <dbReference type="ARBA" id="ARBA00023134"/>
    </source>
</evidence>
<feature type="binding site" evidence="10">
    <location>
        <position position="252"/>
    </location>
    <ligand>
        <name>Zn(2+)</name>
        <dbReference type="ChEBI" id="CHEBI:29105"/>
    </ligand>
</feature>
<dbReference type="PANTHER" id="PTHR32120:SF11">
    <property type="entry name" value="SMALL RIBOSOMAL SUBUNIT BIOGENESIS GTPASE RSGA 1, MITOCHONDRIAL-RELATED"/>
    <property type="match status" value="1"/>
</dbReference>
<sequence>MKGKICKGIAGFYYVHDGHSRIYECKAKGIFRNQKIKPLPGDNVEFTVLSEAESEGSITAIHPRKNQLIRPAVSNVDQALVVFALTSPEPNFNLLDRFLISMEQQNLPTVICFNKQDLDSGAKEQECRERYRGSGNTVVFASVQQEEGMESIRELLRGRTSVLAGPSGVGKSSLMNHLQPEAAMETGAISEKIQRGRHTTRHSELFYLEEDTFLMDTPGFTSLNITGIEAGDLHGYFPEFLPYEANCRFLDCVHVGERDCGVKKALEEGKICRGRYENYLQIYQELKDKKKY</sequence>
<evidence type="ECO:0000259" key="11">
    <source>
        <dbReference type="PROSITE" id="PS50936"/>
    </source>
</evidence>
<feature type="binding site" evidence="10">
    <location>
        <position position="254"/>
    </location>
    <ligand>
        <name>Zn(2+)</name>
        <dbReference type="ChEBI" id="CHEBI:29105"/>
    </ligand>
</feature>
<dbReference type="CDD" id="cd04466">
    <property type="entry name" value="S1_YloQ_GTPase"/>
    <property type="match status" value="1"/>
</dbReference>
<feature type="binding site" evidence="10">
    <location>
        <begin position="165"/>
        <end position="173"/>
    </location>
    <ligand>
        <name>GTP</name>
        <dbReference type="ChEBI" id="CHEBI:37565"/>
    </ligand>
</feature>
<keyword evidence="3 10" id="KW-0479">Metal-binding</keyword>
<feature type="domain" description="CP-type G" evidence="12">
    <location>
        <begin position="65"/>
        <end position="223"/>
    </location>
</feature>
<comment type="cofactor">
    <cofactor evidence="10">
        <name>Zn(2+)</name>
        <dbReference type="ChEBI" id="CHEBI:29105"/>
    </cofactor>
    <text evidence="10">Binds 1 zinc ion per subunit.</text>
</comment>
<dbReference type="GO" id="GO:0046872">
    <property type="term" value="F:metal ion binding"/>
    <property type="evidence" value="ECO:0007669"/>
    <property type="project" value="UniProtKB-KW"/>
</dbReference>
<evidence type="ECO:0000313" key="13">
    <source>
        <dbReference type="EMBL" id="MCC2231007.1"/>
    </source>
</evidence>
<dbReference type="Pfam" id="PF03193">
    <property type="entry name" value="RsgA_GTPase"/>
    <property type="match status" value="1"/>
</dbReference>
<evidence type="ECO:0000256" key="7">
    <source>
        <dbReference type="ARBA" id="ARBA00022833"/>
    </source>
</evidence>
<feature type="binding site" evidence="10">
    <location>
        <position position="260"/>
    </location>
    <ligand>
        <name>Zn(2+)</name>
        <dbReference type="ChEBI" id="CHEBI:29105"/>
    </ligand>
</feature>
<keyword evidence="4 10" id="KW-0699">rRNA-binding</keyword>
<dbReference type="PROSITE" id="PS50936">
    <property type="entry name" value="ENGC_GTPASE"/>
    <property type="match status" value="1"/>
</dbReference>
<dbReference type="InterPro" id="IPR004881">
    <property type="entry name" value="Ribosome_biogen_GTPase_RsgA"/>
</dbReference>
<reference evidence="13" key="1">
    <citation type="submission" date="2021-10" db="EMBL/GenBank/DDBJ databases">
        <title>Anaerobic single-cell dispensing facilitates the cultivation of human gut bacteria.</title>
        <authorList>
            <person name="Afrizal A."/>
        </authorList>
    </citation>
    <scope>NUCLEOTIDE SEQUENCE</scope>
    <source>
        <strain evidence="13">CLA-AA-H215</strain>
    </source>
</reference>
<dbReference type="AlphaFoldDB" id="A0AAE3JFQ9"/>
<keyword evidence="9 10" id="KW-0342">GTP-binding</keyword>
<gene>
    <name evidence="10 13" type="primary">rsgA</name>
    <name evidence="13" type="ORF">LKD81_08350</name>
</gene>
<dbReference type="EMBL" id="JAJEQR010000020">
    <property type="protein sequence ID" value="MCC2231007.1"/>
    <property type="molecule type" value="Genomic_DNA"/>
</dbReference>
<dbReference type="SUPFAM" id="SSF50249">
    <property type="entry name" value="Nucleic acid-binding proteins"/>
    <property type="match status" value="1"/>
</dbReference>
<protein>
    <recommendedName>
        <fullName evidence="10">Small ribosomal subunit biogenesis GTPase RsgA</fullName>
        <ecNumber evidence="10">3.6.1.-</ecNumber>
    </recommendedName>
</protein>
<dbReference type="InterPro" id="IPR031944">
    <property type="entry name" value="RsgA_N"/>
</dbReference>
<dbReference type="Gene3D" id="2.40.50.140">
    <property type="entry name" value="Nucleic acid-binding proteins"/>
    <property type="match status" value="1"/>
</dbReference>
<dbReference type="NCBIfam" id="TIGR00157">
    <property type="entry name" value="ribosome small subunit-dependent GTPase A"/>
    <property type="match status" value="1"/>
</dbReference>
<evidence type="ECO:0000313" key="14">
    <source>
        <dbReference type="Proteomes" id="UP001198182"/>
    </source>
</evidence>
<evidence type="ECO:0000256" key="3">
    <source>
        <dbReference type="ARBA" id="ARBA00022723"/>
    </source>
</evidence>
<comment type="caution">
    <text evidence="13">The sequence shown here is derived from an EMBL/GenBank/DDBJ whole genome shotgun (WGS) entry which is preliminary data.</text>
</comment>
<dbReference type="InterPro" id="IPR030378">
    <property type="entry name" value="G_CP_dom"/>
</dbReference>
<dbReference type="GO" id="GO:0019843">
    <property type="term" value="F:rRNA binding"/>
    <property type="evidence" value="ECO:0007669"/>
    <property type="project" value="UniProtKB-KW"/>
</dbReference>
<comment type="subcellular location">
    <subcellularLocation>
        <location evidence="10">Cytoplasm</location>
    </subcellularLocation>
</comment>
<dbReference type="CDD" id="cd01854">
    <property type="entry name" value="YjeQ_EngC"/>
    <property type="match status" value="1"/>
</dbReference>
<dbReference type="EC" id="3.6.1.-" evidence="10"/>
<keyword evidence="7 10" id="KW-0862">Zinc</keyword>
<feature type="binding site" evidence="10">
    <location>
        <position position="247"/>
    </location>
    <ligand>
        <name>Zn(2+)</name>
        <dbReference type="ChEBI" id="CHEBI:29105"/>
    </ligand>
</feature>